<gene>
    <name evidence="2" type="ORF">AVDCRST_MAG67-3321</name>
</gene>
<dbReference type="SUPFAM" id="SSF55961">
    <property type="entry name" value="Bet v1-like"/>
    <property type="match status" value="1"/>
</dbReference>
<name>A0A6J4TCP3_9ACTN</name>
<dbReference type="InterPro" id="IPR019587">
    <property type="entry name" value="Polyketide_cyclase/dehydratase"/>
</dbReference>
<protein>
    <recommendedName>
        <fullName evidence="3">Coenzyme Q-binding protein COQ10 START domain-containing protein</fullName>
    </recommendedName>
</protein>
<proteinExistence type="predicted"/>
<organism evidence="2">
    <name type="scientific">uncultured Solirubrobacteraceae bacterium</name>
    <dbReference type="NCBI Taxonomy" id="1162706"/>
    <lineage>
        <taxon>Bacteria</taxon>
        <taxon>Bacillati</taxon>
        <taxon>Actinomycetota</taxon>
        <taxon>Thermoleophilia</taxon>
        <taxon>Solirubrobacterales</taxon>
        <taxon>Solirubrobacteraceae</taxon>
        <taxon>environmental samples</taxon>
    </lineage>
</organism>
<keyword evidence="1" id="KW-0175">Coiled coil</keyword>
<feature type="coiled-coil region" evidence="1">
    <location>
        <begin position="130"/>
        <end position="157"/>
    </location>
</feature>
<dbReference type="AlphaFoldDB" id="A0A6J4TCP3"/>
<dbReference type="Gene3D" id="3.30.530.20">
    <property type="match status" value="1"/>
</dbReference>
<evidence type="ECO:0000256" key="1">
    <source>
        <dbReference type="SAM" id="Coils"/>
    </source>
</evidence>
<accession>A0A6J4TCP3</accession>
<dbReference type="CDD" id="cd07812">
    <property type="entry name" value="SRPBCC"/>
    <property type="match status" value="1"/>
</dbReference>
<dbReference type="Pfam" id="PF10604">
    <property type="entry name" value="Polyketide_cyc2"/>
    <property type="match status" value="1"/>
</dbReference>
<evidence type="ECO:0008006" key="3">
    <source>
        <dbReference type="Google" id="ProtNLM"/>
    </source>
</evidence>
<evidence type="ECO:0000313" key="2">
    <source>
        <dbReference type="EMBL" id="CAA9519874.1"/>
    </source>
</evidence>
<sequence length="162" mass="18156">MRVQAAIDVAAPPHLVWGFVTDPTRYLHFMNGITRWEVASEQARGCGARYRTLMRVGSAEVGGLVEIVEHEEPRDLAWTSVTGIDQRGRWRLRERANGARTHVELRLQYGVAGAGLLGWVAEQVAAPAVRENLRRSLRELKRQAEHEQARAAVAARRAATQR</sequence>
<dbReference type="InterPro" id="IPR023393">
    <property type="entry name" value="START-like_dom_sf"/>
</dbReference>
<reference evidence="2" key="1">
    <citation type="submission" date="2020-02" db="EMBL/GenBank/DDBJ databases">
        <authorList>
            <person name="Meier V. D."/>
        </authorList>
    </citation>
    <scope>NUCLEOTIDE SEQUENCE</scope>
    <source>
        <strain evidence="2">AVDCRST_MAG67</strain>
    </source>
</reference>
<dbReference type="EMBL" id="CADCVQ010000139">
    <property type="protein sequence ID" value="CAA9519874.1"/>
    <property type="molecule type" value="Genomic_DNA"/>
</dbReference>